<organism evidence="1 2">
    <name type="scientific">Nocardioides simplex</name>
    <name type="common">Arthrobacter simplex</name>
    <dbReference type="NCBI Taxonomy" id="2045"/>
    <lineage>
        <taxon>Bacteria</taxon>
        <taxon>Bacillati</taxon>
        <taxon>Actinomycetota</taxon>
        <taxon>Actinomycetes</taxon>
        <taxon>Propionibacteriales</taxon>
        <taxon>Nocardioidaceae</taxon>
        <taxon>Pimelobacter</taxon>
    </lineage>
</organism>
<dbReference type="Proteomes" id="UP000449906">
    <property type="component" value="Unassembled WGS sequence"/>
</dbReference>
<name>A0A7J5DTP2_NOCSI</name>
<proteinExistence type="predicted"/>
<protein>
    <submittedName>
        <fullName evidence="1">Uncharacterized protein</fullName>
    </submittedName>
</protein>
<comment type="caution">
    <text evidence="1">The sequence shown here is derived from an EMBL/GenBank/DDBJ whole genome shotgun (WGS) entry which is preliminary data.</text>
</comment>
<evidence type="ECO:0000313" key="1">
    <source>
        <dbReference type="EMBL" id="KAB2808533.1"/>
    </source>
</evidence>
<dbReference type="RefSeq" id="WP_151582194.1">
    <property type="nucleotide sequence ID" value="NZ_CP182503.1"/>
</dbReference>
<accession>A0A7J5DTP2</accession>
<dbReference type="EMBL" id="WBVM01000003">
    <property type="protein sequence ID" value="KAB2808533.1"/>
    <property type="molecule type" value="Genomic_DNA"/>
</dbReference>
<sequence>MLDLRVFLVAAVLASPAVFRAADGTLPMEEALTRVLLVMLGATAVSLLVRTLWPLLAGPAPEPERLPEIVPTPVEDDLTLVSELDDDGLGGLFSPRPE</sequence>
<reference evidence="1 2" key="1">
    <citation type="submission" date="2019-09" db="EMBL/GenBank/DDBJ databases">
        <title>Pimelobacter sp. isolated from Paulinella.</title>
        <authorList>
            <person name="Jeong S.E."/>
        </authorList>
    </citation>
    <scope>NUCLEOTIDE SEQUENCE [LARGE SCALE GENOMIC DNA]</scope>
    <source>
        <strain evidence="1 2">Pch-N</strain>
    </source>
</reference>
<evidence type="ECO:0000313" key="2">
    <source>
        <dbReference type="Proteomes" id="UP000449906"/>
    </source>
</evidence>
<dbReference type="AlphaFoldDB" id="A0A7J5DTP2"/>
<gene>
    <name evidence="1" type="ORF">F9L07_23880</name>
</gene>